<dbReference type="AlphaFoldDB" id="A0A1I7XYP2"/>
<dbReference type="PANTHER" id="PTHR23020">
    <property type="entry name" value="UNCHARACTERIZED NUCLEAR HORMONE RECEPTOR-RELATED"/>
    <property type="match status" value="1"/>
</dbReference>
<accession>A0A1I7XYP2</accession>
<protein>
    <submittedName>
        <fullName evidence="2">SHSP domain-containing protein</fullName>
    </submittedName>
</protein>
<dbReference type="WBParaSite" id="L893_g10662.t1">
    <property type="protein sequence ID" value="L893_g10662.t1"/>
    <property type="gene ID" value="L893_g10662"/>
</dbReference>
<reference evidence="2" key="1">
    <citation type="submission" date="2016-11" db="UniProtKB">
        <authorList>
            <consortium name="WormBaseParasite"/>
        </authorList>
    </citation>
    <scope>IDENTIFICATION</scope>
</reference>
<dbReference type="Pfam" id="PF07914">
    <property type="entry name" value="DUF1679"/>
    <property type="match status" value="1"/>
</dbReference>
<dbReference type="Proteomes" id="UP000095287">
    <property type="component" value="Unplaced"/>
</dbReference>
<dbReference type="InterPro" id="IPR012877">
    <property type="entry name" value="Dhs-27"/>
</dbReference>
<evidence type="ECO:0000313" key="2">
    <source>
        <dbReference type="WBParaSite" id="L893_g10662.t1"/>
    </source>
</evidence>
<evidence type="ECO:0000313" key="1">
    <source>
        <dbReference type="Proteomes" id="UP000095287"/>
    </source>
</evidence>
<proteinExistence type="predicted"/>
<organism evidence="1 2">
    <name type="scientific">Steinernema glaseri</name>
    <dbReference type="NCBI Taxonomy" id="37863"/>
    <lineage>
        <taxon>Eukaryota</taxon>
        <taxon>Metazoa</taxon>
        <taxon>Ecdysozoa</taxon>
        <taxon>Nematoda</taxon>
        <taxon>Chromadorea</taxon>
        <taxon>Rhabditida</taxon>
        <taxon>Tylenchina</taxon>
        <taxon>Panagrolaimomorpha</taxon>
        <taxon>Strongyloidoidea</taxon>
        <taxon>Steinernematidae</taxon>
        <taxon>Steinernema</taxon>
    </lineage>
</organism>
<dbReference type="InterPro" id="IPR052961">
    <property type="entry name" value="Oxido-Kinase-like_Enzymes"/>
</dbReference>
<name>A0A1I7XYP2_9BILA</name>
<sequence length="162" mass="18141">MVLFTDVTAKLADSPFTVEWLLDSLSTNDKKFAILEQKYTIKNVAANDISDGKGFASKVYKVEIEFHEITEPYLVILKVPGTESLAKTSETGESPIGEKDLAYIHNKECDFYTKFAEHIDTVLPKVYKAQKWILGEQPGALLMSFIADAENMTLIADTNIEQ</sequence>
<dbReference type="PANTHER" id="PTHR23020:SF41">
    <property type="entry name" value="AMINOGLYCOSIDE PHOSPHOTRANSFERASE DOMAIN-CONTAINING PROTEIN"/>
    <property type="match status" value="1"/>
</dbReference>
<keyword evidence="1" id="KW-1185">Reference proteome</keyword>